<dbReference type="Proteomes" id="UP000188342">
    <property type="component" value="Unassembled WGS sequence"/>
</dbReference>
<dbReference type="EMBL" id="FUKQ01000011">
    <property type="protein sequence ID" value="SJN22887.1"/>
    <property type="molecule type" value="Genomic_DNA"/>
</dbReference>
<organism evidence="1 2">
    <name type="scientific">Luteococcus japonicus LSP_Lj1</name>
    <dbReference type="NCBI Taxonomy" id="1255658"/>
    <lineage>
        <taxon>Bacteria</taxon>
        <taxon>Bacillati</taxon>
        <taxon>Actinomycetota</taxon>
        <taxon>Actinomycetes</taxon>
        <taxon>Propionibacteriales</taxon>
        <taxon>Propionibacteriaceae</taxon>
        <taxon>Luteococcus</taxon>
    </lineage>
</organism>
<proteinExistence type="predicted"/>
<name>A0A1R4ISQ9_9ACTN</name>
<protein>
    <submittedName>
        <fullName evidence="1">Uncharacterized protein</fullName>
    </submittedName>
</protein>
<reference evidence="1 2" key="1">
    <citation type="submission" date="2017-02" db="EMBL/GenBank/DDBJ databases">
        <authorList>
            <person name="Peterson S.W."/>
        </authorList>
    </citation>
    <scope>NUCLEOTIDE SEQUENCE [LARGE SCALE GENOMIC DNA]</scope>
    <source>
        <strain evidence="1 2">LSP_Lj1</strain>
    </source>
</reference>
<accession>A0A1R4ISQ9</accession>
<sequence length="141" mass="14645">MALLYVVGFALILGGAVTGWKTAGARLAGLNAIRQMVLGNAEAYYSRPSDYLALMGEPGYEAASAEYEAVGRKITDRNAADLKGAGFGDETAGAFETWVPKAIDREIAVLDVVRGGLKGPGLAALAGGFLSTVASVWSLYL</sequence>
<dbReference type="STRING" id="1255658.FM114_03570"/>
<evidence type="ECO:0000313" key="2">
    <source>
        <dbReference type="Proteomes" id="UP000188342"/>
    </source>
</evidence>
<evidence type="ECO:0000313" key="1">
    <source>
        <dbReference type="EMBL" id="SJN22887.1"/>
    </source>
</evidence>
<dbReference type="AlphaFoldDB" id="A0A1R4ISQ9"/>
<keyword evidence="2" id="KW-1185">Reference proteome</keyword>
<gene>
    <name evidence="1" type="ORF">FM114_03570</name>
</gene>